<feature type="region of interest" description="Disordered" evidence="1">
    <location>
        <begin position="61"/>
        <end position="96"/>
    </location>
</feature>
<dbReference type="AlphaFoldDB" id="A0A813JAX6"/>
<proteinExistence type="predicted"/>
<evidence type="ECO:0000313" key="3">
    <source>
        <dbReference type="Proteomes" id="UP000626109"/>
    </source>
</evidence>
<gene>
    <name evidence="2" type="ORF">PGLA2088_LOCUS18367</name>
</gene>
<sequence>MPAQALAGITRQYIIVETPGALALQWMEMYQSLWLHVMMFWNMPVMQYEASTSVCFQPPASEFQQRSETASPQNGSPKPAATTCTTTGQEPSSDKLPAEHKVYDRCRTSHSFGTPSQLQTSTTGPAITGPLFGFNDLEFSDWECDDAEPKYAATAAACHTSCDSLRTCRLHREEDHFNNALAEHHAILAASMPSSEPGHQHRPFPTFASSPRTCSRGQQQEPATHLGPELTHQFLPQSSDAIVYKSTFATTDVADGSLAAASTSSSLVCKCGCSNKLVRLGSDPCDEDGCFDRCDRCHKFDTSLYYCQQCDRISCDSCLVSFANGAA</sequence>
<dbReference type="EMBL" id="CAJNNW010024540">
    <property type="protein sequence ID" value="CAE8673079.1"/>
    <property type="molecule type" value="Genomic_DNA"/>
</dbReference>
<evidence type="ECO:0000256" key="1">
    <source>
        <dbReference type="SAM" id="MobiDB-lite"/>
    </source>
</evidence>
<evidence type="ECO:0000313" key="2">
    <source>
        <dbReference type="EMBL" id="CAE8673079.1"/>
    </source>
</evidence>
<accession>A0A813JAX6</accession>
<organism evidence="2 3">
    <name type="scientific">Polarella glacialis</name>
    <name type="common">Dinoflagellate</name>
    <dbReference type="NCBI Taxonomy" id="89957"/>
    <lineage>
        <taxon>Eukaryota</taxon>
        <taxon>Sar</taxon>
        <taxon>Alveolata</taxon>
        <taxon>Dinophyceae</taxon>
        <taxon>Suessiales</taxon>
        <taxon>Suessiaceae</taxon>
        <taxon>Polarella</taxon>
    </lineage>
</organism>
<dbReference type="Proteomes" id="UP000626109">
    <property type="component" value="Unassembled WGS sequence"/>
</dbReference>
<reference evidence="2" key="1">
    <citation type="submission" date="2021-02" db="EMBL/GenBank/DDBJ databases">
        <authorList>
            <person name="Dougan E. K."/>
            <person name="Rhodes N."/>
            <person name="Thang M."/>
            <person name="Chan C."/>
        </authorList>
    </citation>
    <scope>NUCLEOTIDE SEQUENCE</scope>
</reference>
<name>A0A813JAX6_POLGL</name>
<feature type="compositionally biased region" description="Polar residues" evidence="1">
    <location>
        <begin position="62"/>
        <end position="91"/>
    </location>
</feature>
<comment type="caution">
    <text evidence="2">The sequence shown here is derived from an EMBL/GenBank/DDBJ whole genome shotgun (WGS) entry which is preliminary data.</text>
</comment>
<protein>
    <submittedName>
        <fullName evidence="2">Uncharacterized protein</fullName>
    </submittedName>
</protein>